<proteinExistence type="inferred from homology"/>
<dbReference type="Gene3D" id="1.10.1380.10">
    <property type="entry name" value="Neutral endopeptidase , domain2"/>
    <property type="match status" value="1"/>
</dbReference>
<keyword evidence="5" id="KW-0378">Hydrolase</keyword>
<feature type="chain" id="PRO_5040425203" description="Peptidase M13 C-terminal domain-containing protein" evidence="8">
    <location>
        <begin position="17"/>
        <end position="670"/>
    </location>
</feature>
<dbReference type="GO" id="GO:0046872">
    <property type="term" value="F:metal ion binding"/>
    <property type="evidence" value="ECO:0007669"/>
    <property type="project" value="UniProtKB-KW"/>
</dbReference>
<dbReference type="Gene3D" id="3.40.390.10">
    <property type="entry name" value="Collagenase (Catalytic Domain)"/>
    <property type="match status" value="1"/>
</dbReference>
<dbReference type="AlphaFoldDB" id="A0A9P1MXK1"/>
<gene>
    <name evidence="11" type="ORF">CAMP_LOCUS5220</name>
</gene>
<dbReference type="SUPFAM" id="SSF55486">
    <property type="entry name" value="Metalloproteases ('zincins'), catalytic domain"/>
    <property type="match status" value="1"/>
</dbReference>
<dbReference type="Pfam" id="PF05649">
    <property type="entry name" value="Peptidase_M13_N"/>
    <property type="match status" value="1"/>
</dbReference>
<feature type="domain" description="Peptidase M13 C-terminal" evidence="9">
    <location>
        <begin position="463"/>
        <end position="669"/>
    </location>
</feature>
<reference evidence="11" key="1">
    <citation type="submission" date="2022-11" db="EMBL/GenBank/DDBJ databases">
        <authorList>
            <person name="Kikuchi T."/>
        </authorList>
    </citation>
    <scope>NUCLEOTIDE SEQUENCE</scope>
    <source>
        <strain evidence="11">PS1010</strain>
    </source>
</reference>
<dbReference type="InterPro" id="IPR018497">
    <property type="entry name" value="Peptidase_M13_C"/>
</dbReference>
<feature type="signal peptide" evidence="8">
    <location>
        <begin position="1"/>
        <end position="16"/>
    </location>
</feature>
<evidence type="ECO:0000259" key="10">
    <source>
        <dbReference type="Pfam" id="PF05649"/>
    </source>
</evidence>
<comment type="caution">
    <text evidence="11">The sequence shown here is derived from an EMBL/GenBank/DDBJ whole genome shotgun (WGS) entry which is preliminary data.</text>
</comment>
<dbReference type="OrthoDB" id="6475849at2759"/>
<evidence type="ECO:0000313" key="12">
    <source>
        <dbReference type="Proteomes" id="UP001152747"/>
    </source>
</evidence>
<keyword evidence="7" id="KW-0482">Metalloprotease</keyword>
<name>A0A9P1MXK1_9PELO</name>
<dbReference type="Pfam" id="PF01431">
    <property type="entry name" value="Peptidase_M13"/>
    <property type="match status" value="1"/>
</dbReference>
<accession>A0A9P1MXK1</accession>
<evidence type="ECO:0000256" key="4">
    <source>
        <dbReference type="ARBA" id="ARBA00022723"/>
    </source>
</evidence>
<feature type="domain" description="Peptidase M13 N-terminal" evidence="10">
    <location>
        <begin position="41"/>
        <end position="406"/>
    </location>
</feature>
<dbReference type="InterPro" id="IPR042089">
    <property type="entry name" value="Peptidase_M13_dom_2"/>
</dbReference>
<comment type="similarity">
    <text evidence="2">Belongs to the peptidase M13 family.</text>
</comment>
<organism evidence="11 12">
    <name type="scientific">Caenorhabditis angaria</name>
    <dbReference type="NCBI Taxonomy" id="860376"/>
    <lineage>
        <taxon>Eukaryota</taxon>
        <taxon>Metazoa</taxon>
        <taxon>Ecdysozoa</taxon>
        <taxon>Nematoda</taxon>
        <taxon>Chromadorea</taxon>
        <taxon>Rhabditida</taxon>
        <taxon>Rhabditina</taxon>
        <taxon>Rhabditomorpha</taxon>
        <taxon>Rhabditoidea</taxon>
        <taxon>Rhabditidae</taxon>
        <taxon>Peloderinae</taxon>
        <taxon>Caenorhabditis</taxon>
    </lineage>
</organism>
<dbReference type="InterPro" id="IPR000718">
    <property type="entry name" value="Peptidase_M13"/>
</dbReference>
<dbReference type="InterPro" id="IPR008753">
    <property type="entry name" value="Peptidase_M13_N"/>
</dbReference>
<dbReference type="GO" id="GO:0004222">
    <property type="term" value="F:metalloendopeptidase activity"/>
    <property type="evidence" value="ECO:0007669"/>
    <property type="project" value="InterPro"/>
</dbReference>
<dbReference type="CDD" id="cd08662">
    <property type="entry name" value="M13"/>
    <property type="match status" value="1"/>
</dbReference>
<evidence type="ECO:0000256" key="8">
    <source>
        <dbReference type="SAM" id="SignalP"/>
    </source>
</evidence>
<keyword evidence="12" id="KW-1185">Reference proteome</keyword>
<evidence type="ECO:0000256" key="7">
    <source>
        <dbReference type="ARBA" id="ARBA00023049"/>
    </source>
</evidence>
<evidence type="ECO:0000256" key="2">
    <source>
        <dbReference type="ARBA" id="ARBA00007357"/>
    </source>
</evidence>
<dbReference type="PANTHER" id="PTHR11733:SF167">
    <property type="entry name" value="FI17812P1-RELATED"/>
    <property type="match status" value="1"/>
</dbReference>
<keyword evidence="4" id="KW-0479">Metal-binding</keyword>
<dbReference type="PROSITE" id="PS51885">
    <property type="entry name" value="NEPRILYSIN"/>
    <property type="match status" value="1"/>
</dbReference>
<evidence type="ECO:0000256" key="1">
    <source>
        <dbReference type="ARBA" id="ARBA00001947"/>
    </source>
</evidence>
<keyword evidence="8" id="KW-0732">Signal</keyword>
<dbReference type="PANTHER" id="PTHR11733">
    <property type="entry name" value="ZINC METALLOPROTEASE FAMILY M13 NEPRILYSIN-RELATED"/>
    <property type="match status" value="1"/>
</dbReference>
<evidence type="ECO:0000313" key="11">
    <source>
        <dbReference type="EMBL" id="CAI5442583.1"/>
    </source>
</evidence>
<dbReference type="GO" id="GO:0005886">
    <property type="term" value="C:plasma membrane"/>
    <property type="evidence" value="ECO:0007669"/>
    <property type="project" value="TreeGrafter"/>
</dbReference>
<dbReference type="Proteomes" id="UP001152747">
    <property type="component" value="Unassembled WGS sequence"/>
</dbReference>
<protein>
    <recommendedName>
        <fullName evidence="13">Peptidase M13 C-terminal domain-containing protein</fullName>
    </recommendedName>
</protein>
<evidence type="ECO:0000259" key="9">
    <source>
        <dbReference type="Pfam" id="PF01431"/>
    </source>
</evidence>
<keyword evidence="6" id="KW-0862">Zinc</keyword>
<evidence type="ECO:0000256" key="3">
    <source>
        <dbReference type="ARBA" id="ARBA00022670"/>
    </source>
</evidence>
<evidence type="ECO:0000256" key="6">
    <source>
        <dbReference type="ARBA" id="ARBA00022833"/>
    </source>
</evidence>
<comment type="cofactor">
    <cofactor evidence="1">
        <name>Zn(2+)</name>
        <dbReference type="ChEBI" id="CHEBI:29105"/>
    </cofactor>
</comment>
<dbReference type="PRINTS" id="PR00786">
    <property type="entry name" value="NEPRILYSIN"/>
</dbReference>
<keyword evidence="3" id="KW-0645">Protease</keyword>
<dbReference type="InterPro" id="IPR024079">
    <property type="entry name" value="MetalloPept_cat_dom_sf"/>
</dbReference>
<dbReference type="EMBL" id="CANHGI010000002">
    <property type="protein sequence ID" value="CAI5442583.1"/>
    <property type="molecule type" value="Genomic_DNA"/>
</dbReference>
<evidence type="ECO:0008006" key="13">
    <source>
        <dbReference type="Google" id="ProtNLM"/>
    </source>
</evidence>
<evidence type="ECO:0000256" key="5">
    <source>
        <dbReference type="ARBA" id="ARBA00022801"/>
    </source>
</evidence>
<sequence>MLVLLTFLLIFHPIYSKICNSPECKQISKRYLMNMNSSVNPCDDFYEFTCGNYAETHEIAQHSGSVRMLHEISDGLDKHLLDVLFDRTVTSKPVIFAQRYFRSCMRFRKSLTPFQKLVSQVFPDDHVSWEIIAGKLSLHNIQPVFSIEVEQSLQNSSESILHFKTPELHFESEESYKDVKIMGYYKTYLMDLFDQFDCFLSEREIDDIINFEKSLATISFDDQTNHSYHDNLMSYSKFKRTYIGVIIYDYFNKDLQEYMNLNDNSKINIFNLEFFKNLEAILKTTSNSAIVNYLKFNFFKHYLDYLPESYKRPKEVFKQQIFGLKPHKTREAMCLNEVSKKLDLQLAAGFIEKYFKKDDKKMVESMVQNIKSVMRDILKNAIWLDDLTRNEALKKLEKMKELVGYPEYILNETRLFLPFENVNMNGKYLEIVVGINKAKRRYNLLGINRPIEIDWSNKLININAHYNANLNAIFMNAGILQFPMFSPNAPIYTNYGSVGFVIAHEITHGFDDEGSQYDGDGHLRNWWDYETSKKYVDASQCFVDQYGKQKEKLTGRILDGKLTLGENIGDNGGIRLAYEGYLRTLNKLDVVEDLEGFSKYTKEQMFFISYGNMLCESWRPEAMNQLLKSDPHTPGDFRVNIPLQNFPEFSKAFQCKLESKMNPEKKCRVW</sequence>
<dbReference type="GO" id="GO:0016485">
    <property type="term" value="P:protein processing"/>
    <property type="evidence" value="ECO:0007669"/>
    <property type="project" value="TreeGrafter"/>
</dbReference>